<dbReference type="EMBL" id="UINC01089226">
    <property type="protein sequence ID" value="SVC40141.1"/>
    <property type="molecule type" value="Genomic_DNA"/>
</dbReference>
<protein>
    <submittedName>
        <fullName evidence="2">Uncharacterized protein</fullName>
    </submittedName>
</protein>
<feature type="transmembrane region" description="Helical" evidence="1">
    <location>
        <begin position="48"/>
        <end position="65"/>
    </location>
</feature>
<organism evidence="2">
    <name type="scientific">marine metagenome</name>
    <dbReference type="NCBI Taxonomy" id="408172"/>
    <lineage>
        <taxon>unclassified sequences</taxon>
        <taxon>metagenomes</taxon>
        <taxon>ecological metagenomes</taxon>
    </lineage>
</organism>
<name>A0A382LZ29_9ZZZZ</name>
<proteinExistence type="predicted"/>
<accession>A0A382LZ29</accession>
<sequence length="69" mass="7669">MVGIVLTFVNGPDGQKVFFNALLVAQITSAILNWHQYFGNDIGTPFDVIANVVITVLLLFAYFRVKPQL</sequence>
<keyword evidence="1" id="KW-1133">Transmembrane helix</keyword>
<dbReference type="AlphaFoldDB" id="A0A382LZ29"/>
<gene>
    <name evidence="2" type="ORF">METZ01_LOCUS292995</name>
</gene>
<reference evidence="2" key="1">
    <citation type="submission" date="2018-05" db="EMBL/GenBank/DDBJ databases">
        <authorList>
            <person name="Lanie J.A."/>
            <person name="Ng W.-L."/>
            <person name="Kazmierczak K.M."/>
            <person name="Andrzejewski T.M."/>
            <person name="Davidsen T.M."/>
            <person name="Wayne K.J."/>
            <person name="Tettelin H."/>
            <person name="Glass J.I."/>
            <person name="Rusch D."/>
            <person name="Podicherti R."/>
            <person name="Tsui H.-C.T."/>
            <person name="Winkler M.E."/>
        </authorList>
    </citation>
    <scope>NUCLEOTIDE SEQUENCE</scope>
</reference>
<evidence type="ECO:0000313" key="2">
    <source>
        <dbReference type="EMBL" id="SVC40141.1"/>
    </source>
</evidence>
<keyword evidence="1" id="KW-0472">Membrane</keyword>
<evidence type="ECO:0000256" key="1">
    <source>
        <dbReference type="SAM" id="Phobius"/>
    </source>
</evidence>
<keyword evidence="1" id="KW-0812">Transmembrane</keyword>
<feature type="transmembrane region" description="Helical" evidence="1">
    <location>
        <begin position="17"/>
        <end position="36"/>
    </location>
</feature>